<evidence type="ECO:0000256" key="8">
    <source>
        <dbReference type="ARBA" id="ARBA00023212"/>
    </source>
</evidence>
<keyword evidence="7 11" id="KW-0505">Motor protein</keyword>
<dbReference type="GO" id="GO:0003777">
    <property type="term" value="F:microtubule motor activity"/>
    <property type="evidence" value="ECO:0007669"/>
    <property type="project" value="InterPro"/>
</dbReference>
<evidence type="ECO:0000256" key="1">
    <source>
        <dbReference type="ARBA" id="ARBA00004245"/>
    </source>
</evidence>
<dbReference type="GO" id="GO:0044877">
    <property type="term" value="F:protein-containing complex binding"/>
    <property type="evidence" value="ECO:0007669"/>
    <property type="project" value="UniProtKB-ARBA"/>
</dbReference>
<dbReference type="Ensembl" id="ENSSSCT00025075712.1">
    <property type="protein sequence ID" value="ENSSSCP00025032821.1"/>
    <property type="gene ID" value="ENSSSCG00025055264.1"/>
</dbReference>
<name>A0A4X1UY17_PIG</name>
<dbReference type="GO" id="GO:0005829">
    <property type="term" value="C:cytosol"/>
    <property type="evidence" value="ECO:0007669"/>
    <property type="project" value="UniProtKB-ARBA"/>
</dbReference>
<dbReference type="PROSITE" id="PS00411">
    <property type="entry name" value="KINESIN_MOTOR_1"/>
    <property type="match status" value="1"/>
</dbReference>
<evidence type="ECO:0000256" key="2">
    <source>
        <dbReference type="ARBA" id="ARBA00022490"/>
    </source>
</evidence>
<dbReference type="InterPro" id="IPR027417">
    <property type="entry name" value="P-loop_NTPase"/>
</dbReference>
<dbReference type="GO" id="GO:0005929">
    <property type="term" value="C:cilium"/>
    <property type="evidence" value="ECO:0007669"/>
    <property type="project" value="UniProtKB-ARBA"/>
</dbReference>
<feature type="compositionally biased region" description="Basic residues" evidence="14">
    <location>
        <begin position="675"/>
        <end position="690"/>
    </location>
</feature>
<feature type="binding site" evidence="11">
    <location>
        <begin position="100"/>
        <end position="107"/>
    </location>
    <ligand>
        <name>ATP</name>
        <dbReference type="ChEBI" id="CHEBI:30616"/>
    </ligand>
</feature>
<dbReference type="Proteomes" id="UP000694722">
    <property type="component" value="Unplaced"/>
</dbReference>
<evidence type="ECO:0000256" key="6">
    <source>
        <dbReference type="ARBA" id="ARBA00023054"/>
    </source>
</evidence>
<dbReference type="OrthoDB" id="3176171at2759"/>
<comment type="similarity">
    <text evidence="11 12">Belongs to the TRAFAC class myosin-kinesin ATPase superfamily. Kinesin family.</text>
</comment>
<dbReference type="AlphaFoldDB" id="A0A4X1UY17"/>
<dbReference type="InterPro" id="IPR027640">
    <property type="entry name" value="Kinesin-like_fam"/>
</dbReference>
<dbReference type="Gene3D" id="3.40.850.10">
    <property type="entry name" value="Kinesin motor domain"/>
    <property type="match status" value="1"/>
</dbReference>
<dbReference type="CDD" id="cd01371">
    <property type="entry name" value="KISc_KIF3"/>
    <property type="match status" value="1"/>
</dbReference>
<dbReference type="Ensembl" id="ENSSSCT00040029599.1">
    <property type="protein sequence ID" value="ENSSSCP00040012381.1"/>
    <property type="gene ID" value="ENSSSCG00040022051.1"/>
</dbReference>
<dbReference type="PRINTS" id="PR00380">
    <property type="entry name" value="KINESINHEAVY"/>
</dbReference>
<evidence type="ECO:0000256" key="4">
    <source>
        <dbReference type="ARBA" id="ARBA00022741"/>
    </source>
</evidence>
<dbReference type="Proteomes" id="UP000694570">
    <property type="component" value="Unplaced"/>
</dbReference>
<comment type="subunit">
    <text evidence="10">Heterodimer of KIF3A and KIF3B. Interacts with CIMAP3. Interacts with CLN3. Interacts with DCTN1. Interacts with FLCN. Interacts with AP3B1.</text>
</comment>
<gene>
    <name evidence="16" type="primary">KIF3A</name>
</gene>
<sequence length="702" mass="80343">MPINKSEKPESCDNVKVVVRCRPLNEREKSMCYKQAVSVDEMRGTITVHKTDSSNEPPKTFTFDTVFGPESKQLDVYNLTARPIIDSVLEGYNGTIFAYGQTGTGKTFTMEGVRAVPELRGIIPNSFAHIFGHIAKAEGDTRFLVRVSYLEIYNEEVRDLLGKDQTQRLEVKERPDVGVYIKDLSAYVVNNADDMDRIMTLGHKNRSVGATNMNEHSSRSHAIFTITIECSEKGVDGNMHVRMGKLHLVDLAGSERQAKTGATGQRLKEATKINLSLSTLGNVISALVDGKSTHVPYRNSKLTRLLQDSLGGNSKTMMCANIGPADYNYDETISTLRYANRAKNIKNKARINEDPKDALLRQFQKEIEELKKKLEEGEEISGSDISGSEEEEDEEGEVGEDGEKRKKRRDQAGKKKVSPDKMVEMQAKIDEERKALETKLDMEEEERNKARAELEKREKDLLKAQQEHQSLLEKLSALEKKVIVGGVDLLAKAEEQEKLLEESNMELEERRKRAEQLRRELEEKEQERLDIEEKYTSLQEEAQGKTKKLKKVWTMLMAAKSEMADLQQEHQREIEGLLENIRQLSRELRLQMLIIDNFIPQDYQEMIENYVHWNEDIGEWQLKCVAYTGNNMRKQTPVPDKKEKDPFEVDLSHVYLAYTEESLRQSLMKLERPRTSKGKARPKTGRRKRSTKPETVIDSLLQ</sequence>
<dbReference type="Ensembl" id="ENSSSCT00065029245.1">
    <property type="protein sequence ID" value="ENSSSCP00065011938.1"/>
    <property type="gene ID" value="ENSSSCG00065021756.1"/>
</dbReference>
<dbReference type="CTD" id="11127"/>
<dbReference type="GO" id="GO:0005524">
    <property type="term" value="F:ATP binding"/>
    <property type="evidence" value="ECO:0007669"/>
    <property type="project" value="UniProtKB-UniRule"/>
</dbReference>
<feature type="region of interest" description="Disordered" evidence="14">
    <location>
        <begin position="666"/>
        <end position="702"/>
    </location>
</feature>
<dbReference type="Ensembl" id="ENSSSCT00070039716.1">
    <property type="protein sequence ID" value="ENSSSCP00070033266.1"/>
    <property type="gene ID" value="ENSSSCG00070020006.1"/>
</dbReference>
<protein>
    <recommendedName>
        <fullName evidence="12">Kinesin-like protein</fullName>
    </recommendedName>
</protein>
<dbReference type="InterPro" id="IPR019821">
    <property type="entry name" value="Kinesin_motor_CS"/>
</dbReference>
<dbReference type="InterPro" id="IPR036961">
    <property type="entry name" value="Kinesin_motor_dom_sf"/>
</dbReference>
<keyword evidence="4 11" id="KW-0547">Nucleotide-binding</keyword>
<evidence type="ECO:0000256" key="11">
    <source>
        <dbReference type="PROSITE-ProRule" id="PRU00283"/>
    </source>
</evidence>
<keyword evidence="2" id="KW-0963">Cytoplasm</keyword>
<dbReference type="Proteomes" id="UP000694720">
    <property type="component" value="Unplaced"/>
</dbReference>
<dbReference type="FunFam" id="3.40.850.10:FF:000028">
    <property type="entry name" value="Kinesin-like protein"/>
    <property type="match status" value="1"/>
</dbReference>
<dbReference type="GeneID" id="100525739"/>
<dbReference type="Ensembl" id="ENSSSCT00050103148.1">
    <property type="protein sequence ID" value="ENSSSCP00050045042.1"/>
    <property type="gene ID" value="ENSSSCG00050075268.1"/>
</dbReference>
<evidence type="ECO:0000313" key="17">
    <source>
        <dbReference type="Proteomes" id="UP000314985"/>
    </source>
</evidence>
<feature type="compositionally biased region" description="Basic and acidic residues" evidence="14">
    <location>
        <begin position="410"/>
        <end position="425"/>
    </location>
</feature>
<dbReference type="PANTHER" id="PTHR47969:SF21">
    <property type="entry name" value="KINESIN-LIKE PROTEIN"/>
    <property type="match status" value="1"/>
</dbReference>
<dbReference type="Ensembl" id="ENSSSCT00035029376.1">
    <property type="protein sequence ID" value="ENSSSCP00035011350.1"/>
    <property type="gene ID" value="ENSSSCG00035022439.1"/>
</dbReference>
<evidence type="ECO:0000313" key="16">
    <source>
        <dbReference type="Ensembl" id="ENSSSCP00070033266.1"/>
    </source>
</evidence>
<organism evidence="16 17">
    <name type="scientific">Sus scrofa</name>
    <name type="common">Pig</name>
    <dbReference type="NCBI Taxonomy" id="9823"/>
    <lineage>
        <taxon>Eukaryota</taxon>
        <taxon>Metazoa</taxon>
        <taxon>Chordata</taxon>
        <taxon>Craniata</taxon>
        <taxon>Vertebrata</taxon>
        <taxon>Euteleostomi</taxon>
        <taxon>Mammalia</taxon>
        <taxon>Eutheria</taxon>
        <taxon>Laurasiatheria</taxon>
        <taxon>Artiodactyla</taxon>
        <taxon>Suina</taxon>
        <taxon>Suidae</taxon>
        <taxon>Sus</taxon>
    </lineage>
</organism>
<dbReference type="SMART" id="SM00129">
    <property type="entry name" value="KISc"/>
    <property type="match status" value="1"/>
</dbReference>
<comment type="function">
    <text evidence="9">Microtubule-based anterograde translocator for membranous organelles. Plus end-directed microtubule sliding activity in vitro. Plays a role in primary cilia formation. Plays a role in centriole cohesion and subdistal appendage organization and function. Regulates the formation of the subdistal appendage via recruitment of DCTN1 to the centriole. Also required for ciliary basal feet formation and microtubule anchoring to mother centriole.</text>
</comment>
<dbReference type="PROSITE" id="PS50067">
    <property type="entry name" value="KINESIN_MOTOR_2"/>
    <property type="match status" value="1"/>
</dbReference>
<evidence type="ECO:0000256" key="7">
    <source>
        <dbReference type="ARBA" id="ARBA00023175"/>
    </source>
</evidence>
<dbReference type="SUPFAM" id="SSF52540">
    <property type="entry name" value="P-loop containing nucleoside triphosphate hydrolases"/>
    <property type="match status" value="1"/>
</dbReference>
<feature type="coiled-coil region" evidence="13">
    <location>
        <begin position="426"/>
        <end position="587"/>
    </location>
</feature>
<evidence type="ECO:0000256" key="12">
    <source>
        <dbReference type="RuleBase" id="RU000394"/>
    </source>
</evidence>
<evidence type="ECO:0000256" key="13">
    <source>
        <dbReference type="SAM" id="Coils"/>
    </source>
</evidence>
<dbReference type="GO" id="GO:0010970">
    <property type="term" value="P:transport along microtubule"/>
    <property type="evidence" value="ECO:0007669"/>
    <property type="project" value="UniProtKB-ARBA"/>
</dbReference>
<dbReference type="GO" id="GO:0005874">
    <property type="term" value="C:microtubule"/>
    <property type="evidence" value="ECO:0007669"/>
    <property type="project" value="UniProtKB-KW"/>
</dbReference>
<dbReference type="PANTHER" id="PTHR47969">
    <property type="entry name" value="CHROMOSOME-ASSOCIATED KINESIN KIF4A-RELATED"/>
    <property type="match status" value="1"/>
</dbReference>
<proteinExistence type="inferred from homology"/>
<comment type="subcellular location">
    <subcellularLocation>
        <location evidence="1">Cytoplasm</location>
        <location evidence="1">Cytoskeleton</location>
    </subcellularLocation>
</comment>
<feature type="region of interest" description="Disordered" evidence="14">
    <location>
        <begin position="372"/>
        <end position="425"/>
    </location>
</feature>
<dbReference type="KEGG" id="ssc:100525739"/>
<dbReference type="Proteomes" id="UP000694725">
    <property type="component" value="Unplaced"/>
</dbReference>
<evidence type="ECO:0000256" key="3">
    <source>
        <dbReference type="ARBA" id="ARBA00022701"/>
    </source>
</evidence>
<keyword evidence="3 12" id="KW-0493">Microtubule</keyword>
<evidence type="ECO:0000256" key="10">
    <source>
        <dbReference type="ARBA" id="ARBA00065526"/>
    </source>
</evidence>
<keyword evidence="5 11" id="KW-0067">ATP-binding</keyword>
<reference evidence="16 17" key="1">
    <citation type="submission" date="2017-08" db="EMBL/GenBank/DDBJ databases">
        <title>USMARCv1.0.</title>
        <authorList>
            <person name="Hannum G.I."/>
            <person name="Koren S."/>
            <person name="Schroeder S.G."/>
            <person name="Chin S.C."/>
            <person name="Nonneman D.J."/>
            <person name="Becker S.A."/>
            <person name="Rosen B.D."/>
            <person name="Bickhart D.M."/>
            <person name="Putnam N.H."/>
            <person name="Green R.E."/>
            <person name="Tuggle C.K."/>
            <person name="Liu H."/>
            <person name="Rohrer G.A."/>
            <person name="Warr A."/>
            <person name="Hall R."/>
            <person name="Kim K."/>
            <person name="Hume D.A."/>
            <person name="Talbot R."/>
            <person name="Chow W."/>
            <person name="Howe K."/>
            <person name="Schwartz A.S."/>
            <person name="Watson M."/>
            <person name="Archibald A.L."/>
            <person name="Phillippy A.M."/>
            <person name="Smith T.P.L."/>
        </authorList>
    </citation>
    <scope>NUCLEOTIDE SEQUENCE [LARGE SCALE GENOMIC DNA]</scope>
</reference>
<dbReference type="Proteomes" id="UP000694727">
    <property type="component" value="Unplaced"/>
</dbReference>
<evidence type="ECO:0000256" key="9">
    <source>
        <dbReference type="ARBA" id="ARBA00058965"/>
    </source>
</evidence>
<reference evidence="16" key="2">
    <citation type="submission" date="2025-05" db="UniProtKB">
        <authorList>
            <consortium name="Ensembl"/>
        </authorList>
    </citation>
    <scope>IDENTIFICATION</scope>
</reference>
<dbReference type="GO" id="GO:0008017">
    <property type="term" value="F:microtubule binding"/>
    <property type="evidence" value="ECO:0007669"/>
    <property type="project" value="InterPro"/>
</dbReference>
<keyword evidence="8" id="KW-0206">Cytoskeleton</keyword>
<dbReference type="GO" id="GO:0016939">
    <property type="term" value="C:kinesin II complex"/>
    <property type="evidence" value="ECO:0007669"/>
    <property type="project" value="UniProtKB-ARBA"/>
</dbReference>
<evidence type="ECO:0000259" key="15">
    <source>
        <dbReference type="PROSITE" id="PS50067"/>
    </source>
</evidence>
<keyword evidence="6 13" id="KW-0175">Coiled coil</keyword>
<dbReference type="Proteomes" id="UP000694571">
    <property type="component" value="Unplaced"/>
</dbReference>
<dbReference type="Proteomes" id="UP000314985">
    <property type="component" value="Chromosome 2"/>
</dbReference>
<accession>A0A4X1UY17</accession>
<evidence type="ECO:0000256" key="5">
    <source>
        <dbReference type="ARBA" id="ARBA00022840"/>
    </source>
</evidence>
<dbReference type="InterPro" id="IPR001752">
    <property type="entry name" value="Kinesin_motor_dom"/>
</dbReference>
<evidence type="ECO:0000256" key="14">
    <source>
        <dbReference type="SAM" id="MobiDB-lite"/>
    </source>
</evidence>
<feature type="domain" description="Kinesin motor" evidence="15">
    <location>
        <begin position="14"/>
        <end position="345"/>
    </location>
</feature>
<dbReference type="Ensembl" id="ENSSSCT00030076360.1">
    <property type="protein sequence ID" value="ENSSSCP00030034863.1"/>
    <property type="gene ID" value="ENSSSCG00030054796.1"/>
</dbReference>
<feature type="compositionally biased region" description="Acidic residues" evidence="14">
    <location>
        <begin position="376"/>
        <end position="400"/>
    </location>
</feature>
<dbReference type="GO" id="GO:0005814">
    <property type="term" value="C:centriole"/>
    <property type="evidence" value="ECO:0007669"/>
    <property type="project" value="UniProtKB-ARBA"/>
</dbReference>
<dbReference type="Pfam" id="PF00225">
    <property type="entry name" value="Kinesin"/>
    <property type="match status" value="1"/>
</dbReference>
<dbReference type="RefSeq" id="XP_003123984.1">
    <property type="nucleotide sequence ID" value="XM_003123936.4"/>
</dbReference>